<evidence type="ECO:0000313" key="3">
    <source>
        <dbReference type="Proteomes" id="UP000636505"/>
    </source>
</evidence>
<gene>
    <name evidence="2" type="ORF">IQ241_17280</name>
</gene>
<evidence type="ECO:0000256" key="1">
    <source>
        <dbReference type="SAM" id="SignalP"/>
    </source>
</evidence>
<name>A0A8J7DDQ2_9CYAN</name>
<accession>A0A8J7DDQ2</accession>
<reference evidence="2" key="1">
    <citation type="submission" date="2020-10" db="EMBL/GenBank/DDBJ databases">
        <authorList>
            <person name="Castelo-Branco R."/>
            <person name="Eusebio N."/>
            <person name="Adriana R."/>
            <person name="Vieira A."/>
            <person name="Brugerolle De Fraissinette N."/>
            <person name="Rezende De Castro R."/>
            <person name="Schneider M.P."/>
            <person name="Vasconcelos V."/>
            <person name="Leao P.N."/>
        </authorList>
    </citation>
    <scope>NUCLEOTIDE SEQUENCE</scope>
    <source>
        <strain evidence="2">LEGE 07310</strain>
    </source>
</reference>
<dbReference type="AlphaFoldDB" id="A0A8J7DDQ2"/>
<protein>
    <submittedName>
        <fullName evidence="2">Uncharacterized protein</fullName>
    </submittedName>
</protein>
<feature type="signal peptide" evidence="1">
    <location>
        <begin position="1"/>
        <end position="24"/>
    </location>
</feature>
<organism evidence="2 3">
    <name type="scientific">Vasconcelosia minhoensis LEGE 07310</name>
    <dbReference type="NCBI Taxonomy" id="915328"/>
    <lineage>
        <taxon>Bacteria</taxon>
        <taxon>Bacillati</taxon>
        <taxon>Cyanobacteriota</taxon>
        <taxon>Cyanophyceae</taxon>
        <taxon>Nodosilineales</taxon>
        <taxon>Cymatolegaceae</taxon>
        <taxon>Vasconcelosia</taxon>
        <taxon>Vasconcelosia minhoensis</taxon>
    </lineage>
</organism>
<feature type="chain" id="PRO_5035145445" evidence="1">
    <location>
        <begin position="25"/>
        <end position="81"/>
    </location>
</feature>
<dbReference type="Proteomes" id="UP000636505">
    <property type="component" value="Unassembled WGS sequence"/>
</dbReference>
<comment type="caution">
    <text evidence="2">The sequence shown here is derived from an EMBL/GenBank/DDBJ whole genome shotgun (WGS) entry which is preliminary data.</text>
</comment>
<keyword evidence="1" id="KW-0732">Signal</keyword>
<keyword evidence="3" id="KW-1185">Reference proteome</keyword>
<dbReference type="RefSeq" id="WP_193909544.1">
    <property type="nucleotide sequence ID" value="NZ_JADEXG010000045.1"/>
</dbReference>
<proteinExistence type="predicted"/>
<dbReference type="EMBL" id="JADEXG010000045">
    <property type="protein sequence ID" value="MBE9079028.1"/>
    <property type="molecule type" value="Genomic_DNA"/>
</dbReference>
<sequence>MKRYILTALALTAAALSAAPAAQANEVKTFTAQSIRYAALDRGGTKNLRQVEGTRLDILSNSTLTDARGGRLQPLDLTEGK</sequence>
<evidence type="ECO:0000313" key="2">
    <source>
        <dbReference type="EMBL" id="MBE9079028.1"/>
    </source>
</evidence>